<keyword evidence="6 8" id="KW-1133">Transmembrane helix</keyword>
<evidence type="ECO:0000256" key="5">
    <source>
        <dbReference type="ARBA" id="ARBA00022692"/>
    </source>
</evidence>
<comment type="subcellular location">
    <subcellularLocation>
        <location evidence="1 8">Cell membrane</location>
        <topology evidence="1 8">Multi-pass membrane protein</topology>
    </subcellularLocation>
</comment>
<feature type="transmembrane region" description="Helical" evidence="8">
    <location>
        <begin position="42"/>
        <end position="60"/>
    </location>
</feature>
<evidence type="ECO:0000256" key="4">
    <source>
        <dbReference type="ARBA" id="ARBA00022475"/>
    </source>
</evidence>
<dbReference type="EMBL" id="CP060010">
    <property type="protein sequence ID" value="QTN37361.1"/>
    <property type="molecule type" value="Genomic_DNA"/>
</dbReference>
<comment type="similarity">
    <text evidence="2 8">Belongs to the 4-toluene sulfonate uptake permease (TSUP) (TC 2.A.102) family.</text>
</comment>
<protein>
    <recommendedName>
        <fullName evidence="8">Probable membrane transporter protein</fullName>
    </recommendedName>
</protein>
<dbReference type="Pfam" id="PF01925">
    <property type="entry name" value="TauE"/>
    <property type="match status" value="1"/>
</dbReference>
<dbReference type="PANTHER" id="PTHR30269:SF37">
    <property type="entry name" value="MEMBRANE TRANSPORTER PROTEIN"/>
    <property type="match status" value="1"/>
</dbReference>
<keyword evidence="5 8" id="KW-0812">Transmembrane</keyword>
<evidence type="ECO:0000256" key="1">
    <source>
        <dbReference type="ARBA" id="ARBA00004651"/>
    </source>
</evidence>
<sequence length="246" mass="26128">MDPMILITVGLGAFVGGFISGFAGFGFALVVSGIWFAALPAYLVPPLVVLSATAGQLTGLAKLAKHISWPKAWPLIWAGILGIPIGTALVAYGAPERVKLIVGVFLIAYTLWQFMARRSVPQIRVSGLIWDRIIGFLGGILGGLAGLSGALPVVWYQMRGLPPAEQRARYQPYNLAILALSTVSMLAFGQLTSEVLRLSLVSMPIVILGALAGVWMFGRVTAKGFKRAVLTLLLLSGIMILVQSLA</sequence>
<evidence type="ECO:0000256" key="2">
    <source>
        <dbReference type="ARBA" id="ARBA00009142"/>
    </source>
</evidence>
<evidence type="ECO:0000313" key="9">
    <source>
        <dbReference type="EMBL" id="QTN37361.1"/>
    </source>
</evidence>
<evidence type="ECO:0000313" key="10">
    <source>
        <dbReference type="Proteomes" id="UP000665026"/>
    </source>
</evidence>
<feature type="transmembrane region" description="Helical" evidence="8">
    <location>
        <begin position="195"/>
        <end position="218"/>
    </location>
</feature>
<evidence type="ECO:0000256" key="6">
    <source>
        <dbReference type="ARBA" id="ARBA00022989"/>
    </source>
</evidence>
<proteinExistence type="inferred from homology"/>
<dbReference type="GO" id="GO:0005886">
    <property type="term" value="C:plasma membrane"/>
    <property type="evidence" value="ECO:0007669"/>
    <property type="project" value="UniProtKB-SubCell"/>
</dbReference>
<dbReference type="InterPro" id="IPR052017">
    <property type="entry name" value="TSUP"/>
</dbReference>
<feature type="transmembrane region" description="Helical" evidence="8">
    <location>
        <begin position="98"/>
        <end position="115"/>
    </location>
</feature>
<keyword evidence="3" id="KW-0813">Transport</keyword>
<gene>
    <name evidence="9" type="ORF">HZ995_07670</name>
</gene>
<reference evidence="9" key="1">
    <citation type="submission" date="2020-07" db="EMBL/GenBank/DDBJ databases">
        <title>Genome sequences of bacteria associated with the marine, planktonic diatom Thalassiosira profunda strain ECT2AJA-044.</title>
        <authorList>
            <person name="Gargas C.B."/>
            <person name="Roberts W.R."/>
            <person name="Alverson A.J."/>
        </authorList>
    </citation>
    <scope>NUCLEOTIDE SEQUENCE</scope>
    <source>
        <strain evidence="9">ECT2AJA-044</strain>
    </source>
</reference>
<evidence type="ECO:0000256" key="7">
    <source>
        <dbReference type="ARBA" id="ARBA00023136"/>
    </source>
</evidence>
<name>A0A975I9X4_9RHOB</name>
<feature type="transmembrane region" description="Helical" evidence="8">
    <location>
        <begin position="224"/>
        <end position="242"/>
    </location>
</feature>
<dbReference type="InterPro" id="IPR002781">
    <property type="entry name" value="TM_pro_TauE-like"/>
</dbReference>
<feature type="transmembrane region" description="Helical" evidence="8">
    <location>
        <begin position="136"/>
        <end position="158"/>
    </location>
</feature>
<dbReference type="RefSeq" id="WP_209358069.1">
    <property type="nucleotide sequence ID" value="NZ_CP060010.1"/>
</dbReference>
<dbReference type="KEGG" id="cact:HZ995_07670"/>
<feature type="transmembrane region" description="Helical" evidence="8">
    <location>
        <begin position="72"/>
        <end position="92"/>
    </location>
</feature>
<evidence type="ECO:0000256" key="8">
    <source>
        <dbReference type="RuleBase" id="RU363041"/>
    </source>
</evidence>
<dbReference type="AlphaFoldDB" id="A0A975I9X4"/>
<feature type="transmembrane region" description="Helical" evidence="8">
    <location>
        <begin position="170"/>
        <end position="188"/>
    </location>
</feature>
<keyword evidence="4 8" id="KW-1003">Cell membrane</keyword>
<dbReference type="PANTHER" id="PTHR30269">
    <property type="entry name" value="TRANSMEMBRANE PROTEIN YFCA"/>
    <property type="match status" value="1"/>
</dbReference>
<dbReference type="Proteomes" id="UP000665026">
    <property type="component" value="Chromosome"/>
</dbReference>
<accession>A0A975I9X4</accession>
<keyword evidence="7 8" id="KW-0472">Membrane</keyword>
<organism evidence="9 10">
    <name type="scientific">Cognatishimia activa</name>
    <dbReference type="NCBI Taxonomy" id="1715691"/>
    <lineage>
        <taxon>Bacteria</taxon>
        <taxon>Pseudomonadati</taxon>
        <taxon>Pseudomonadota</taxon>
        <taxon>Alphaproteobacteria</taxon>
        <taxon>Rhodobacterales</taxon>
        <taxon>Paracoccaceae</taxon>
        <taxon>Cognatishimia</taxon>
    </lineage>
</organism>
<evidence type="ECO:0000256" key="3">
    <source>
        <dbReference type="ARBA" id="ARBA00022448"/>
    </source>
</evidence>
<feature type="transmembrane region" description="Helical" evidence="8">
    <location>
        <begin position="12"/>
        <end position="36"/>
    </location>
</feature>